<evidence type="ECO:0000313" key="7">
    <source>
        <dbReference type="EMBL" id="CCA72704.1"/>
    </source>
</evidence>
<sequence>MSKVLIVDDQDRSITYTGSWSSENNVGDYTNEYLSTVHKSNTVGDSLEYSFVGTGISVFGTLNTPQSLGLPTPRFTIDNSDPIAFNASGEVLNWDRRRQTSHALLYKSPTLPKGNHTIKIAIASPSGSTTTPGPFYLDFFTVDSGSDSVAGDVILDDRDQSLLFSGSWSNNGIVEEYMGTTRQTPGEANGGTMTLQFNGTAITVFGTTAQTVNQGTTKVSFSIDGQSTTFEGKANLPAVLHQAVFQATSLGADKTHTLTITPLNSNPLFLDYFVYRTTNSSATIPTNPPNDSKTSNTGAIVGGVVGVVAIILLAVLGFFLWRRRKARKHKESGGAIDHAGVAEPYRVPANGSQYTAVPFGSMSNIPASKNTPGNRVSEVQSSFYDGDGNSTAYTGMDTHFTVSDFRSAGSDISGGSGANVNGRYVPGGTILYPQFEGVNSRPPPRSPVVPPSATYPPIPGASYGQNEKSRFMNMDRRPPSPTRVPATAQPPESTILSSSPPMSSVEVDSGLRIPRAEPPGYTED</sequence>
<dbReference type="PANTHER" id="PTHR15549:SF26">
    <property type="entry name" value="AXIAL BUDDING PATTERN PROTEIN 2-RELATED"/>
    <property type="match status" value="1"/>
</dbReference>
<dbReference type="InterPro" id="IPR051694">
    <property type="entry name" value="Immunoregulatory_rcpt-like"/>
</dbReference>
<feature type="compositionally biased region" description="Basic and acidic residues" evidence="5">
    <location>
        <begin position="467"/>
        <end position="478"/>
    </location>
</feature>
<dbReference type="EMBL" id="CAFZ01000179">
    <property type="protein sequence ID" value="CCA72704.1"/>
    <property type="molecule type" value="Genomic_DNA"/>
</dbReference>
<evidence type="ECO:0008006" key="9">
    <source>
        <dbReference type="Google" id="ProtNLM"/>
    </source>
</evidence>
<evidence type="ECO:0000256" key="4">
    <source>
        <dbReference type="ARBA" id="ARBA00023136"/>
    </source>
</evidence>
<evidence type="ECO:0000256" key="6">
    <source>
        <dbReference type="SAM" id="Phobius"/>
    </source>
</evidence>
<keyword evidence="3 6" id="KW-1133">Transmembrane helix</keyword>
<comment type="subcellular location">
    <subcellularLocation>
        <location evidence="1">Membrane</location>
        <topology evidence="1">Single-pass membrane protein</topology>
    </subcellularLocation>
</comment>
<evidence type="ECO:0000313" key="8">
    <source>
        <dbReference type="Proteomes" id="UP000007148"/>
    </source>
</evidence>
<dbReference type="AlphaFoldDB" id="G4TN17"/>
<reference evidence="7 8" key="1">
    <citation type="journal article" date="2011" name="PLoS Pathog.">
        <title>Endophytic Life Strategies Decoded by Genome and Transcriptome Analyses of the Mutualistic Root Symbiont Piriformospora indica.</title>
        <authorList>
            <person name="Zuccaro A."/>
            <person name="Lahrmann U."/>
            <person name="Guldener U."/>
            <person name="Langen G."/>
            <person name="Pfiffi S."/>
            <person name="Biedenkopf D."/>
            <person name="Wong P."/>
            <person name="Samans B."/>
            <person name="Grimm C."/>
            <person name="Basiewicz M."/>
            <person name="Murat C."/>
            <person name="Martin F."/>
            <person name="Kogel K.H."/>
        </authorList>
    </citation>
    <scope>NUCLEOTIDE SEQUENCE [LARGE SCALE GENOMIC DNA]</scope>
    <source>
        <strain evidence="7 8">DSM 11827</strain>
    </source>
</reference>
<keyword evidence="4 6" id="KW-0472">Membrane</keyword>
<accession>G4TN17</accession>
<dbReference type="eggNOG" id="ENOG502SXD1">
    <property type="taxonomic scope" value="Eukaryota"/>
</dbReference>
<keyword evidence="2 6" id="KW-0812">Transmembrane</keyword>
<evidence type="ECO:0000256" key="2">
    <source>
        <dbReference type="ARBA" id="ARBA00022692"/>
    </source>
</evidence>
<dbReference type="GO" id="GO:0016020">
    <property type="term" value="C:membrane"/>
    <property type="evidence" value="ECO:0007669"/>
    <property type="project" value="UniProtKB-SubCell"/>
</dbReference>
<name>G4TN17_SERID</name>
<evidence type="ECO:0000256" key="5">
    <source>
        <dbReference type="SAM" id="MobiDB-lite"/>
    </source>
</evidence>
<feature type="transmembrane region" description="Helical" evidence="6">
    <location>
        <begin position="299"/>
        <end position="321"/>
    </location>
</feature>
<gene>
    <name evidence="7" type="ORF">PIIN_06641</name>
</gene>
<evidence type="ECO:0000256" key="3">
    <source>
        <dbReference type="ARBA" id="ARBA00022989"/>
    </source>
</evidence>
<dbReference type="Gene3D" id="1.20.5.510">
    <property type="entry name" value="Single helix bin"/>
    <property type="match status" value="1"/>
</dbReference>
<dbReference type="GO" id="GO:0071944">
    <property type="term" value="C:cell periphery"/>
    <property type="evidence" value="ECO:0007669"/>
    <property type="project" value="UniProtKB-ARBA"/>
</dbReference>
<dbReference type="STRING" id="1109443.G4TN17"/>
<evidence type="ECO:0000256" key="1">
    <source>
        <dbReference type="ARBA" id="ARBA00004167"/>
    </source>
</evidence>
<proteinExistence type="predicted"/>
<dbReference type="InParanoid" id="G4TN17"/>
<dbReference type="Gene3D" id="2.60.120.260">
    <property type="entry name" value="Galactose-binding domain-like"/>
    <property type="match status" value="2"/>
</dbReference>
<dbReference type="OMA" id="TIRCFAM"/>
<organism evidence="7 8">
    <name type="scientific">Serendipita indica (strain DSM 11827)</name>
    <name type="common">Root endophyte fungus</name>
    <name type="synonym">Piriformospora indica</name>
    <dbReference type="NCBI Taxonomy" id="1109443"/>
    <lineage>
        <taxon>Eukaryota</taxon>
        <taxon>Fungi</taxon>
        <taxon>Dikarya</taxon>
        <taxon>Basidiomycota</taxon>
        <taxon>Agaricomycotina</taxon>
        <taxon>Agaricomycetes</taxon>
        <taxon>Sebacinales</taxon>
        <taxon>Serendipitaceae</taxon>
        <taxon>Serendipita</taxon>
    </lineage>
</organism>
<keyword evidence="8" id="KW-1185">Reference proteome</keyword>
<dbReference type="HOGENOM" id="CLU_030442_0_0_1"/>
<dbReference type="PANTHER" id="PTHR15549">
    <property type="entry name" value="PAIRED IMMUNOGLOBULIN-LIKE TYPE 2 RECEPTOR"/>
    <property type="match status" value="1"/>
</dbReference>
<protein>
    <recommendedName>
        <fullName evidence="9">Transmembrane protein</fullName>
    </recommendedName>
</protein>
<comment type="caution">
    <text evidence="7">The sequence shown here is derived from an EMBL/GenBank/DDBJ whole genome shotgun (WGS) entry which is preliminary data.</text>
</comment>
<feature type="region of interest" description="Disordered" evidence="5">
    <location>
        <begin position="435"/>
        <end position="524"/>
    </location>
</feature>
<dbReference type="Proteomes" id="UP000007148">
    <property type="component" value="Unassembled WGS sequence"/>
</dbReference>
<dbReference type="OrthoDB" id="3265734at2759"/>
<feature type="compositionally biased region" description="Pro residues" evidence="5">
    <location>
        <begin position="441"/>
        <end position="459"/>
    </location>
</feature>